<dbReference type="EMBL" id="LC625835">
    <property type="protein sequence ID" value="BCU03631.1"/>
    <property type="molecule type" value="Genomic_DNA"/>
</dbReference>
<evidence type="ECO:0008006" key="3">
    <source>
        <dbReference type="Google" id="ProtNLM"/>
    </source>
</evidence>
<dbReference type="SUPFAM" id="SSF81383">
    <property type="entry name" value="F-box domain"/>
    <property type="match status" value="1"/>
</dbReference>
<protein>
    <recommendedName>
        <fullName evidence="3">F-box domain containing protein</fullName>
    </recommendedName>
</protein>
<dbReference type="Proteomes" id="UP001253637">
    <property type="component" value="Segment"/>
</dbReference>
<dbReference type="Gene3D" id="1.20.1280.50">
    <property type="match status" value="1"/>
</dbReference>
<evidence type="ECO:0000313" key="1">
    <source>
        <dbReference type="EMBL" id="BCU03631.1"/>
    </source>
</evidence>
<name>A0A811BT76_9VIRU</name>
<dbReference type="InterPro" id="IPR036047">
    <property type="entry name" value="F-box-like_dom_sf"/>
</dbReference>
<organism evidence="1 2">
    <name type="scientific">Pandoravirus japonicus</name>
    <dbReference type="NCBI Taxonomy" id="2823154"/>
    <lineage>
        <taxon>Viruses</taxon>
        <taxon>Pandoravirus</taxon>
    </lineage>
</organism>
<reference evidence="1" key="1">
    <citation type="submission" date="2021-04" db="EMBL/GenBank/DDBJ databases">
        <title>Draft Genome Sequence of Pandoravirus japonicus, Isolated from the Sabaishi River of Niigata, Japan.</title>
        <authorList>
            <person name="Hosokawa N."/>
            <person name="Takahashi H."/>
            <person name="Aoki K."/>
            <person name="Takemura M."/>
        </authorList>
    </citation>
    <scope>NUCLEOTIDE SEQUENCE</scope>
</reference>
<sequence>MEQIATIKDLPDELIEMVLVAVDGRRTRAAARLTCRRWHAVSTGLLEPVDAYTYGYCLQAYREVHGGARPSVAEGFDTKADVVLWASRGRITAATTPPRPYDLATCISGLGGADLDGAASGERCPQCAAHPGACACVIPFDPMEWPCGEPRPLVPGWCSDDLYEDRYPDPATEPDCARKRSVFAVRRTPALSHWSAITDAVACAGGDVRAAAIYVGRCCALLVLGAGCTASDVGAMSCSAAVRRAHNFADDRLCRGPDGSGYEWACPRRCRGEINDSLLGQESPCCVHNFFEARCRVGGVRYYYDSHNVEIQPDFHLDATDPAGGLTAR</sequence>
<evidence type="ECO:0000313" key="2">
    <source>
        <dbReference type="Proteomes" id="UP001253637"/>
    </source>
</evidence>
<proteinExistence type="predicted"/>
<accession>A0A811BT76</accession>